<gene>
    <name evidence="1" type="ORF">ASPBRDRAFT_39936</name>
</gene>
<dbReference type="AlphaFoldDB" id="A0A1L9USY1"/>
<dbReference type="RefSeq" id="XP_067481980.1">
    <property type="nucleotide sequence ID" value="XM_067624246.1"/>
</dbReference>
<evidence type="ECO:0000313" key="2">
    <source>
        <dbReference type="Proteomes" id="UP000184499"/>
    </source>
</evidence>
<dbReference type="EMBL" id="KV878681">
    <property type="protein sequence ID" value="OJJ74732.1"/>
    <property type="molecule type" value="Genomic_DNA"/>
</dbReference>
<proteinExistence type="predicted"/>
<name>A0A1L9USY1_ASPBC</name>
<protein>
    <submittedName>
        <fullName evidence="1">Uncharacterized protein</fullName>
    </submittedName>
</protein>
<evidence type="ECO:0000313" key="1">
    <source>
        <dbReference type="EMBL" id="OJJ74732.1"/>
    </source>
</evidence>
<sequence>MDRYPSAPGTSTYVYLDSAFSASAHRRAELPSRPWVHPGDVLKRAYVCIWKGQTTLRDREVRGKRALGECWVTSSLGKSEVAHYKMLRDSWETSVMCRNQWMAVCMLVRMRAGPCL</sequence>
<dbReference type="VEuPathDB" id="FungiDB:ASPBRDRAFT_39936"/>
<reference evidence="2" key="1">
    <citation type="journal article" date="2017" name="Genome Biol.">
        <title>Comparative genomics reveals high biological diversity and specific adaptations in the industrially and medically important fungal genus Aspergillus.</title>
        <authorList>
            <person name="de Vries R.P."/>
            <person name="Riley R."/>
            <person name="Wiebenga A."/>
            <person name="Aguilar-Osorio G."/>
            <person name="Amillis S."/>
            <person name="Uchima C.A."/>
            <person name="Anderluh G."/>
            <person name="Asadollahi M."/>
            <person name="Askin M."/>
            <person name="Barry K."/>
            <person name="Battaglia E."/>
            <person name="Bayram O."/>
            <person name="Benocci T."/>
            <person name="Braus-Stromeyer S.A."/>
            <person name="Caldana C."/>
            <person name="Canovas D."/>
            <person name="Cerqueira G.C."/>
            <person name="Chen F."/>
            <person name="Chen W."/>
            <person name="Choi C."/>
            <person name="Clum A."/>
            <person name="Dos Santos R.A."/>
            <person name="Damasio A.R."/>
            <person name="Diallinas G."/>
            <person name="Emri T."/>
            <person name="Fekete E."/>
            <person name="Flipphi M."/>
            <person name="Freyberg S."/>
            <person name="Gallo A."/>
            <person name="Gournas C."/>
            <person name="Habgood R."/>
            <person name="Hainaut M."/>
            <person name="Harispe M.L."/>
            <person name="Henrissat B."/>
            <person name="Hilden K.S."/>
            <person name="Hope R."/>
            <person name="Hossain A."/>
            <person name="Karabika E."/>
            <person name="Karaffa L."/>
            <person name="Karanyi Z."/>
            <person name="Krasevec N."/>
            <person name="Kuo A."/>
            <person name="Kusch H."/>
            <person name="LaButti K."/>
            <person name="Lagendijk E.L."/>
            <person name="Lapidus A."/>
            <person name="Levasseur A."/>
            <person name="Lindquist E."/>
            <person name="Lipzen A."/>
            <person name="Logrieco A.F."/>
            <person name="MacCabe A."/>
            <person name="Maekelae M.R."/>
            <person name="Malavazi I."/>
            <person name="Melin P."/>
            <person name="Meyer V."/>
            <person name="Mielnichuk N."/>
            <person name="Miskei M."/>
            <person name="Molnar A.P."/>
            <person name="Mule G."/>
            <person name="Ngan C.Y."/>
            <person name="Orejas M."/>
            <person name="Orosz E."/>
            <person name="Ouedraogo J.P."/>
            <person name="Overkamp K.M."/>
            <person name="Park H.-S."/>
            <person name="Perrone G."/>
            <person name="Piumi F."/>
            <person name="Punt P.J."/>
            <person name="Ram A.F."/>
            <person name="Ramon A."/>
            <person name="Rauscher S."/>
            <person name="Record E."/>
            <person name="Riano-Pachon D.M."/>
            <person name="Robert V."/>
            <person name="Roehrig J."/>
            <person name="Ruller R."/>
            <person name="Salamov A."/>
            <person name="Salih N.S."/>
            <person name="Samson R.A."/>
            <person name="Sandor E."/>
            <person name="Sanguinetti M."/>
            <person name="Schuetze T."/>
            <person name="Sepcic K."/>
            <person name="Shelest E."/>
            <person name="Sherlock G."/>
            <person name="Sophianopoulou V."/>
            <person name="Squina F.M."/>
            <person name="Sun H."/>
            <person name="Susca A."/>
            <person name="Todd R.B."/>
            <person name="Tsang A."/>
            <person name="Unkles S.E."/>
            <person name="van de Wiele N."/>
            <person name="van Rossen-Uffink D."/>
            <person name="Oliveira J.V."/>
            <person name="Vesth T.C."/>
            <person name="Visser J."/>
            <person name="Yu J.-H."/>
            <person name="Zhou M."/>
            <person name="Andersen M.R."/>
            <person name="Archer D.B."/>
            <person name="Baker S.E."/>
            <person name="Benoit I."/>
            <person name="Brakhage A.A."/>
            <person name="Braus G.H."/>
            <person name="Fischer R."/>
            <person name="Frisvad J.C."/>
            <person name="Goldman G.H."/>
            <person name="Houbraken J."/>
            <person name="Oakley B."/>
            <person name="Pocsi I."/>
            <person name="Scazzocchio C."/>
            <person name="Seiboth B."/>
            <person name="vanKuyk P.A."/>
            <person name="Wortman J."/>
            <person name="Dyer P.S."/>
            <person name="Grigoriev I.V."/>
        </authorList>
    </citation>
    <scope>NUCLEOTIDE SEQUENCE [LARGE SCALE GENOMIC DNA]</scope>
    <source>
        <strain evidence="2">CBS 101740 / IMI 381727 / IBT 21946</strain>
    </source>
</reference>
<keyword evidence="2" id="KW-1185">Reference proteome</keyword>
<accession>A0A1L9USY1</accession>
<organism evidence="1 2">
    <name type="scientific">Aspergillus brasiliensis (strain CBS 101740 / IMI 381727 / IBT 21946)</name>
    <dbReference type="NCBI Taxonomy" id="767769"/>
    <lineage>
        <taxon>Eukaryota</taxon>
        <taxon>Fungi</taxon>
        <taxon>Dikarya</taxon>
        <taxon>Ascomycota</taxon>
        <taxon>Pezizomycotina</taxon>
        <taxon>Eurotiomycetes</taxon>
        <taxon>Eurotiomycetidae</taxon>
        <taxon>Eurotiales</taxon>
        <taxon>Aspergillaceae</taxon>
        <taxon>Aspergillus</taxon>
        <taxon>Aspergillus subgen. Circumdati</taxon>
    </lineage>
</organism>
<dbReference type="Proteomes" id="UP000184499">
    <property type="component" value="Unassembled WGS sequence"/>
</dbReference>
<dbReference type="GeneID" id="93576734"/>